<dbReference type="Proteomes" id="UP000186922">
    <property type="component" value="Unassembled WGS sequence"/>
</dbReference>
<dbReference type="EMBL" id="BDGG01000003">
    <property type="protein sequence ID" value="GAU95649.1"/>
    <property type="molecule type" value="Genomic_DNA"/>
</dbReference>
<accession>A0A1D1V1C7</accession>
<proteinExistence type="predicted"/>
<protein>
    <submittedName>
        <fullName evidence="1">Uncharacterized protein</fullName>
    </submittedName>
</protein>
<dbReference type="AlphaFoldDB" id="A0A1D1V1C7"/>
<name>A0A1D1V1C7_RAMVA</name>
<sequence>LALCEAREKFFERVICVLLRNIRRNALVCFEIADGCQSHSFTGKGLSETSDESFLPSLMLIRGRT</sequence>
<keyword evidence="2" id="KW-1185">Reference proteome</keyword>
<feature type="non-terminal residue" evidence="1">
    <location>
        <position position="1"/>
    </location>
</feature>
<evidence type="ECO:0000313" key="2">
    <source>
        <dbReference type="Proteomes" id="UP000186922"/>
    </source>
</evidence>
<gene>
    <name evidence="1" type="primary">RvY_07234-1</name>
    <name evidence="1" type="synonym">RvY_07234.1</name>
    <name evidence="1" type="ORF">RvY_07234</name>
</gene>
<comment type="caution">
    <text evidence="1">The sequence shown here is derived from an EMBL/GenBank/DDBJ whole genome shotgun (WGS) entry which is preliminary data.</text>
</comment>
<evidence type="ECO:0000313" key="1">
    <source>
        <dbReference type="EMBL" id="GAU95649.1"/>
    </source>
</evidence>
<organism evidence="1 2">
    <name type="scientific">Ramazzottius varieornatus</name>
    <name type="common">Water bear</name>
    <name type="synonym">Tardigrade</name>
    <dbReference type="NCBI Taxonomy" id="947166"/>
    <lineage>
        <taxon>Eukaryota</taxon>
        <taxon>Metazoa</taxon>
        <taxon>Ecdysozoa</taxon>
        <taxon>Tardigrada</taxon>
        <taxon>Eutardigrada</taxon>
        <taxon>Parachela</taxon>
        <taxon>Hypsibioidea</taxon>
        <taxon>Ramazzottiidae</taxon>
        <taxon>Ramazzottius</taxon>
    </lineage>
</organism>
<reference evidence="1 2" key="1">
    <citation type="journal article" date="2016" name="Nat. Commun.">
        <title>Extremotolerant tardigrade genome and improved radiotolerance of human cultured cells by tardigrade-unique protein.</title>
        <authorList>
            <person name="Hashimoto T."/>
            <person name="Horikawa D.D."/>
            <person name="Saito Y."/>
            <person name="Kuwahara H."/>
            <person name="Kozuka-Hata H."/>
            <person name="Shin-I T."/>
            <person name="Minakuchi Y."/>
            <person name="Ohishi K."/>
            <person name="Motoyama A."/>
            <person name="Aizu T."/>
            <person name="Enomoto A."/>
            <person name="Kondo K."/>
            <person name="Tanaka S."/>
            <person name="Hara Y."/>
            <person name="Koshikawa S."/>
            <person name="Sagara H."/>
            <person name="Miura T."/>
            <person name="Yokobori S."/>
            <person name="Miyagawa K."/>
            <person name="Suzuki Y."/>
            <person name="Kubo T."/>
            <person name="Oyama M."/>
            <person name="Kohara Y."/>
            <person name="Fujiyama A."/>
            <person name="Arakawa K."/>
            <person name="Katayama T."/>
            <person name="Toyoda A."/>
            <person name="Kunieda T."/>
        </authorList>
    </citation>
    <scope>NUCLEOTIDE SEQUENCE [LARGE SCALE GENOMIC DNA]</scope>
    <source>
        <strain evidence="1 2">YOKOZUNA-1</strain>
    </source>
</reference>